<evidence type="ECO:0000313" key="3">
    <source>
        <dbReference type="Proteomes" id="UP000694866"/>
    </source>
</evidence>
<dbReference type="InterPro" id="IPR032675">
    <property type="entry name" value="LRR_dom_sf"/>
</dbReference>
<protein>
    <submittedName>
        <fullName evidence="4">F-box/LRR-repeat protein 14-like isoform X1</fullName>
    </submittedName>
</protein>
<reference evidence="4" key="1">
    <citation type="submission" date="2025-08" db="UniProtKB">
        <authorList>
            <consortium name="RefSeq"/>
        </authorList>
    </citation>
    <scope>IDENTIFICATION</scope>
    <source>
        <strain evidence="4">USDA-PBARC FA_bdor</strain>
        <tissue evidence="4">Whole organism</tissue>
    </source>
</reference>
<sequence length="675" mass="76127">MATSGDNEVMEETHLENPQLPMEVLMHVMSCLSVSDRISAGRVCKQWHEASVCAKFVNHQALIISCEETLRKVMDTLSVSNRPFYHFTFKGVEVKDSFPIWSKFGAIMRSLIMMSCELSEKTLVHILKSCKNLQTLHIDTCRDCLMSGRLLDNVNDSKEISNNLKSLVELSLASNRYLSDALFNRLISICPNLRTLSLRDCQISFHPGIYKKFYPKNTLDQGSESVLTFFNILEYIKKQAKTLKHLDFDSTLIDNTALSSLVAVEDLQLYSLKLKCCNQLCDPGLRTLVHQKSLKILDLSFSVQVTDASLLYICQNLDNLESLNISKCMVVTDSGIYQIRRLKKLKELDISGCPLLSSAGVTDALCKYNPAESEDEKQIWDCANVHSNSALENIHQVEMKQDSFDENLEILSLQSLRLNEETIECIAASFKQLKYLDLGYCLNAYGVTDRTIQIIFKELTAIRTLKITKCDRVSDAGLTGMGAGAMDNPITRTPPSPFAMIQGITITRFGIRLGSMAEEEIASSSRKIDIPPGYSLLRLRGLRELDLSKCSNVTDVSLKNVFTFPELRVLNLGWCTQITHVGLDHLTRNNRAIEDLNLSGCIHVTDICIQYIVERLHRLKRLHLQECFEVTDHALDSIKMNGKSLQYLDVRSCKAITSVGLEGLLHRVHVEYSKQ</sequence>
<dbReference type="SUPFAM" id="SSF81383">
    <property type="entry name" value="F-box domain"/>
    <property type="match status" value="1"/>
</dbReference>
<dbReference type="OrthoDB" id="27842at2759"/>
<name>A0A9R1TBK0_9HYME</name>
<feature type="domain" description="F-box" evidence="2">
    <location>
        <begin position="20"/>
        <end position="59"/>
    </location>
</feature>
<dbReference type="InterPro" id="IPR036047">
    <property type="entry name" value="F-box-like_dom_sf"/>
</dbReference>
<organism evidence="3 4">
    <name type="scientific">Fopius arisanus</name>
    <dbReference type="NCBI Taxonomy" id="64838"/>
    <lineage>
        <taxon>Eukaryota</taxon>
        <taxon>Metazoa</taxon>
        <taxon>Ecdysozoa</taxon>
        <taxon>Arthropoda</taxon>
        <taxon>Hexapoda</taxon>
        <taxon>Insecta</taxon>
        <taxon>Pterygota</taxon>
        <taxon>Neoptera</taxon>
        <taxon>Endopterygota</taxon>
        <taxon>Hymenoptera</taxon>
        <taxon>Apocrita</taxon>
        <taxon>Ichneumonoidea</taxon>
        <taxon>Braconidae</taxon>
        <taxon>Opiinae</taxon>
        <taxon>Fopius</taxon>
    </lineage>
</organism>
<dbReference type="Proteomes" id="UP000694866">
    <property type="component" value="Unplaced"/>
</dbReference>
<dbReference type="SUPFAM" id="SSF52047">
    <property type="entry name" value="RNI-like"/>
    <property type="match status" value="2"/>
</dbReference>
<dbReference type="GO" id="GO:0019005">
    <property type="term" value="C:SCF ubiquitin ligase complex"/>
    <property type="evidence" value="ECO:0007669"/>
    <property type="project" value="TreeGrafter"/>
</dbReference>
<dbReference type="KEGG" id="fas:105268300"/>
<gene>
    <name evidence="4" type="primary">LOC105268300</name>
</gene>
<dbReference type="CDD" id="cd09917">
    <property type="entry name" value="F-box_SF"/>
    <property type="match status" value="1"/>
</dbReference>
<dbReference type="Gene3D" id="1.20.1280.50">
    <property type="match status" value="1"/>
</dbReference>
<dbReference type="PANTHER" id="PTHR13318:SF247">
    <property type="entry name" value="GH16156P"/>
    <property type="match status" value="1"/>
</dbReference>
<dbReference type="GeneID" id="105268300"/>
<dbReference type="Pfam" id="PF12937">
    <property type="entry name" value="F-box-like"/>
    <property type="match status" value="1"/>
</dbReference>
<dbReference type="GO" id="GO:0031146">
    <property type="term" value="P:SCF-dependent proteasomal ubiquitin-dependent protein catabolic process"/>
    <property type="evidence" value="ECO:0007669"/>
    <property type="project" value="TreeGrafter"/>
</dbReference>
<evidence type="ECO:0000256" key="1">
    <source>
        <dbReference type="ARBA" id="ARBA00022786"/>
    </source>
</evidence>
<dbReference type="AlphaFoldDB" id="A0A9R1TBK0"/>
<dbReference type="Gene3D" id="3.80.10.10">
    <property type="entry name" value="Ribonuclease Inhibitor"/>
    <property type="match status" value="4"/>
</dbReference>
<dbReference type="SMART" id="SM00367">
    <property type="entry name" value="LRR_CC"/>
    <property type="match status" value="12"/>
</dbReference>
<evidence type="ECO:0000259" key="2">
    <source>
        <dbReference type="SMART" id="SM00256"/>
    </source>
</evidence>
<dbReference type="SMART" id="SM00256">
    <property type="entry name" value="FBOX"/>
    <property type="match status" value="1"/>
</dbReference>
<accession>A0A9R1TBK0</accession>
<dbReference type="InterPro" id="IPR006553">
    <property type="entry name" value="Leu-rich_rpt_Cys-con_subtyp"/>
</dbReference>
<keyword evidence="1" id="KW-0833">Ubl conjugation pathway</keyword>
<dbReference type="InterPro" id="IPR001810">
    <property type="entry name" value="F-box_dom"/>
</dbReference>
<dbReference type="Pfam" id="PF25372">
    <property type="entry name" value="DUF7885"/>
    <property type="match status" value="1"/>
</dbReference>
<dbReference type="PANTHER" id="PTHR13318">
    <property type="entry name" value="PARTNER OF PAIRED, ISOFORM B-RELATED"/>
    <property type="match status" value="1"/>
</dbReference>
<dbReference type="InterPro" id="IPR057207">
    <property type="entry name" value="FBXL15_LRR"/>
</dbReference>
<evidence type="ECO:0000313" key="4">
    <source>
        <dbReference type="RefSeq" id="XP_011306048.1"/>
    </source>
</evidence>
<proteinExistence type="predicted"/>
<dbReference type="RefSeq" id="XP_011306048.1">
    <property type="nucleotide sequence ID" value="XM_011307746.1"/>
</dbReference>
<keyword evidence="3" id="KW-1185">Reference proteome</keyword>